<keyword evidence="1" id="KW-1133">Transmembrane helix</keyword>
<dbReference type="AlphaFoldDB" id="S0JE15"/>
<gene>
    <name evidence="3" type="ORF">OMQ_02428</name>
</gene>
<evidence type="ECO:0000259" key="2">
    <source>
        <dbReference type="Pfam" id="PF13349"/>
    </source>
</evidence>
<evidence type="ECO:0000313" key="3">
    <source>
        <dbReference type="EMBL" id="EOT25958.1"/>
    </source>
</evidence>
<dbReference type="eggNOG" id="COG3595">
    <property type="taxonomic scope" value="Bacteria"/>
</dbReference>
<evidence type="ECO:0000256" key="1">
    <source>
        <dbReference type="SAM" id="Phobius"/>
    </source>
</evidence>
<dbReference type="InterPro" id="IPR025164">
    <property type="entry name" value="Toastrack_DUF4097"/>
</dbReference>
<dbReference type="Proteomes" id="UP000014136">
    <property type="component" value="Unassembled WGS sequence"/>
</dbReference>
<sequence length="337" mass="37509">MKQLLQRRIALTLIGIGLILTAVGFLLGGKEYVAYANLNDFSLKGKQTVQKIELIKEPLKDFQELDVRLDVANFTIEPSNDEYAYLSYLSTNRDIASTLRYQEKDGTLVLEKTRSQNFFIDISFFNNLFNPTGIGQSDQLGITLYLPEKMLDTVSIHVEVGTATLSHLQAKQAKISVESGKLVLTDTTFATLKARNEVGNTTFKQNTIDELTFQSESGNLILEENTLHAGTIHSEFGNMTLDNSQFNNTQFKTESGTIKGQHVTFTGENNLKSEYGDITLGLTKSTLQDTHFFLQTEHGKVSVPNLTGKQTTTSFESNQKAQHIFNATIESGNITIE</sequence>
<dbReference type="RefSeq" id="WP_016176181.1">
    <property type="nucleotide sequence ID" value="NZ_KE136391.1"/>
</dbReference>
<dbReference type="EMBL" id="AHYT01000012">
    <property type="protein sequence ID" value="EOT25958.1"/>
    <property type="molecule type" value="Genomic_DNA"/>
</dbReference>
<keyword evidence="4" id="KW-1185">Reference proteome</keyword>
<dbReference type="PATRIC" id="fig|1139996.3.peg.2382"/>
<comment type="caution">
    <text evidence="3">The sequence shown here is derived from an EMBL/GenBank/DDBJ whole genome shotgun (WGS) entry which is preliminary data.</text>
</comment>
<name>S0JE15_9ENTE</name>
<organism evidence="3 4">
    <name type="scientific">Enterococcus saccharolyticus subsp. saccharolyticus ATCC 43076</name>
    <dbReference type="NCBI Taxonomy" id="1139996"/>
    <lineage>
        <taxon>Bacteria</taxon>
        <taxon>Bacillati</taxon>
        <taxon>Bacillota</taxon>
        <taxon>Bacilli</taxon>
        <taxon>Lactobacillales</taxon>
        <taxon>Enterococcaceae</taxon>
        <taxon>Enterococcus</taxon>
    </lineage>
</organism>
<dbReference type="Pfam" id="PF13349">
    <property type="entry name" value="DUF4097"/>
    <property type="match status" value="1"/>
</dbReference>
<feature type="transmembrane region" description="Helical" evidence="1">
    <location>
        <begin position="9"/>
        <end position="29"/>
    </location>
</feature>
<keyword evidence="1" id="KW-0812">Transmembrane</keyword>
<protein>
    <recommendedName>
        <fullName evidence="2">DUF4097 domain-containing protein</fullName>
    </recommendedName>
</protein>
<dbReference type="HOGENOM" id="CLU_823205_0_0_9"/>
<dbReference type="STRING" id="41997.RV16_GL000028"/>
<keyword evidence="1" id="KW-0472">Membrane</keyword>
<evidence type="ECO:0000313" key="4">
    <source>
        <dbReference type="Proteomes" id="UP000014136"/>
    </source>
</evidence>
<accession>S0JE15</accession>
<reference evidence="3 4" key="1">
    <citation type="submission" date="2013-03" db="EMBL/GenBank/DDBJ databases">
        <title>The Genome Sequence of Enterococcus saccharolyticus ATCC_43076 (Illumina only assembly).</title>
        <authorList>
            <consortium name="The Broad Institute Genomics Platform"/>
            <consortium name="The Broad Institute Genome Sequencing Center for Infectious Disease"/>
            <person name="Earl A."/>
            <person name="Russ C."/>
            <person name="Gilmore M."/>
            <person name="Surin D."/>
            <person name="Walker B."/>
            <person name="Young S."/>
            <person name="Zeng Q."/>
            <person name="Gargeya S."/>
            <person name="Fitzgerald M."/>
            <person name="Haas B."/>
            <person name="Abouelleil A."/>
            <person name="Allen A.W."/>
            <person name="Alvarado L."/>
            <person name="Arachchi H.M."/>
            <person name="Berlin A.M."/>
            <person name="Chapman S.B."/>
            <person name="Gainer-Dewar J."/>
            <person name="Goldberg J."/>
            <person name="Griggs A."/>
            <person name="Gujja S."/>
            <person name="Hansen M."/>
            <person name="Howarth C."/>
            <person name="Imamovic A."/>
            <person name="Ireland A."/>
            <person name="Larimer J."/>
            <person name="McCowan C."/>
            <person name="Murphy C."/>
            <person name="Pearson M."/>
            <person name="Poon T.W."/>
            <person name="Priest M."/>
            <person name="Roberts A."/>
            <person name="Saif S."/>
            <person name="Shea T."/>
            <person name="Sisk P."/>
            <person name="Sykes S."/>
            <person name="Wortman J."/>
            <person name="Nusbaum C."/>
            <person name="Birren B."/>
        </authorList>
    </citation>
    <scope>NUCLEOTIDE SEQUENCE [LARGE SCALE GENOMIC DNA]</scope>
    <source>
        <strain evidence="3 4">ATCC 43076</strain>
    </source>
</reference>
<feature type="domain" description="DUF4097" evidence="2">
    <location>
        <begin position="63"/>
        <end position="337"/>
    </location>
</feature>
<proteinExistence type="predicted"/>